<evidence type="ECO:0000313" key="2">
    <source>
        <dbReference type="EMBL" id="KAK0512364.1"/>
    </source>
</evidence>
<dbReference type="InterPro" id="IPR029058">
    <property type="entry name" value="AB_hydrolase_fold"/>
</dbReference>
<protein>
    <recommendedName>
        <fullName evidence="1">AB hydrolase-1 domain-containing protein</fullName>
    </recommendedName>
</protein>
<accession>A0AA39R1Y0</accession>
<dbReference type="Pfam" id="PF12697">
    <property type="entry name" value="Abhydrolase_6"/>
    <property type="match status" value="1"/>
</dbReference>
<name>A0AA39R1Y0_9LECA</name>
<reference evidence="2" key="1">
    <citation type="submission" date="2023-03" db="EMBL/GenBank/DDBJ databases">
        <title>Complete genome of Cladonia borealis.</title>
        <authorList>
            <person name="Park H."/>
        </authorList>
    </citation>
    <scope>NUCLEOTIDE SEQUENCE</scope>
    <source>
        <strain evidence="2">ANT050790</strain>
    </source>
</reference>
<proteinExistence type="predicted"/>
<feature type="domain" description="AB hydrolase-1" evidence="1">
    <location>
        <begin position="6"/>
        <end position="238"/>
    </location>
</feature>
<comment type="caution">
    <text evidence="2">The sequence shown here is derived from an EMBL/GenBank/DDBJ whole genome shotgun (WGS) entry which is preliminary data.</text>
</comment>
<organism evidence="2 3">
    <name type="scientific">Cladonia borealis</name>
    <dbReference type="NCBI Taxonomy" id="184061"/>
    <lineage>
        <taxon>Eukaryota</taxon>
        <taxon>Fungi</taxon>
        <taxon>Dikarya</taxon>
        <taxon>Ascomycota</taxon>
        <taxon>Pezizomycotina</taxon>
        <taxon>Lecanoromycetes</taxon>
        <taxon>OSLEUM clade</taxon>
        <taxon>Lecanoromycetidae</taxon>
        <taxon>Lecanorales</taxon>
        <taxon>Lecanorineae</taxon>
        <taxon>Cladoniaceae</taxon>
        <taxon>Cladonia</taxon>
    </lineage>
</organism>
<keyword evidence="3" id="KW-1185">Reference proteome</keyword>
<dbReference type="PANTHER" id="PTHR37017">
    <property type="entry name" value="AB HYDROLASE-1 DOMAIN-CONTAINING PROTEIN-RELATED"/>
    <property type="match status" value="1"/>
</dbReference>
<evidence type="ECO:0000313" key="3">
    <source>
        <dbReference type="Proteomes" id="UP001166286"/>
    </source>
</evidence>
<gene>
    <name evidence="2" type="ORF">JMJ35_005492</name>
</gene>
<dbReference type="PANTHER" id="PTHR37017:SF11">
    <property type="entry name" value="ESTERASE_LIPASE_THIOESTERASE DOMAIN-CONTAINING PROTEIN"/>
    <property type="match status" value="1"/>
</dbReference>
<dbReference type="AlphaFoldDB" id="A0AA39R1Y0"/>
<dbReference type="InterPro" id="IPR000073">
    <property type="entry name" value="AB_hydrolase_1"/>
</dbReference>
<evidence type="ECO:0000259" key="1">
    <source>
        <dbReference type="Pfam" id="PF12697"/>
    </source>
</evidence>
<dbReference type="InterPro" id="IPR052897">
    <property type="entry name" value="Sec-Metab_Biosynth_Hydrolase"/>
</dbReference>
<dbReference type="EMBL" id="JAFEKC020000011">
    <property type="protein sequence ID" value="KAK0512364.1"/>
    <property type="molecule type" value="Genomic_DNA"/>
</dbReference>
<sequence length="250" mass="27251">MVKPTILLVGGAWHTADYLIPFATALEAADYPTIALALPSVDASPAKADFGDDVALVRSTAKELAADGKHIVAVMHSFGGIVGTEALQGLGQACMERTGTVLGLVYIAAMLPKKGDSFEAYLDSMGDDSWKAKKEKLTVDGMMALPPDHAAGIFYNDLELEESKHWAALTKPHSAAAFESPITHETYRDIPSTYILTSMDKAFRYEYQRQTVQRAGLTVTKVMETGHSPFLSRPEEVKDIITSFIERLQQ</sequence>
<dbReference type="Proteomes" id="UP001166286">
    <property type="component" value="Unassembled WGS sequence"/>
</dbReference>
<dbReference type="SUPFAM" id="SSF53474">
    <property type="entry name" value="alpha/beta-Hydrolases"/>
    <property type="match status" value="1"/>
</dbReference>
<dbReference type="Gene3D" id="3.40.50.1820">
    <property type="entry name" value="alpha/beta hydrolase"/>
    <property type="match status" value="1"/>
</dbReference>